<protein>
    <submittedName>
        <fullName evidence="3">Retrovirus-related Pol polyprotein from type-1 retrotransposable element R2</fullName>
    </submittedName>
</protein>
<proteinExistence type="predicted"/>
<dbReference type="InterPro" id="IPR000477">
    <property type="entry name" value="RT_dom"/>
</dbReference>
<dbReference type="AlphaFoldDB" id="A0A1Q9BYH4"/>
<evidence type="ECO:0000313" key="3">
    <source>
        <dbReference type="EMBL" id="OLP75726.1"/>
    </source>
</evidence>
<dbReference type="Proteomes" id="UP000186817">
    <property type="component" value="Unassembled WGS sequence"/>
</dbReference>
<evidence type="ECO:0000256" key="1">
    <source>
        <dbReference type="SAM" id="MobiDB-lite"/>
    </source>
</evidence>
<accession>A0A1Q9BYH4</accession>
<dbReference type="EMBL" id="LSRX01002309">
    <property type="protein sequence ID" value="OLP75726.1"/>
    <property type="molecule type" value="Genomic_DNA"/>
</dbReference>
<organism evidence="3 4">
    <name type="scientific">Symbiodinium microadriaticum</name>
    <name type="common">Dinoflagellate</name>
    <name type="synonym">Zooxanthella microadriatica</name>
    <dbReference type="NCBI Taxonomy" id="2951"/>
    <lineage>
        <taxon>Eukaryota</taxon>
        <taxon>Sar</taxon>
        <taxon>Alveolata</taxon>
        <taxon>Dinophyceae</taxon>
        <taxon>Suessiales</taxon>
        <taxon>Symbiodiniaceae</taxon>
        <taxon>Symbiodinium</taxon>
    </lineage>
</organism>
<sequence>MLLHGPKGGIRPEKAVLLARFQRGEWAPLPDETLSQPLPQDPQLREPDAKAPARRATHLAHLDKLSAARQALSADPLAPPKTRSRHYPMLTGAPPPQPYTPLHPDLAAWEPPVPLRSLPTFAVRTKELPQDSLATRRKYAEIVRAVLYDAEASQTLLSPPSLPVPASLPALGLRRVVALRKPNGGTRGLMIGDFLRRLVARTLAQQFAGPIAEACHPHQYPLGSRVGAEALIHEAQLQQTLEWHGTLLNQLPNLYDTQVAWLLLCALTHSCSLTPAQCGPSCASGVFGLLGRITWARHGGLGLRSAVRHAPAAFSASWADTFLLKRDRSFALRHVPDSAVDGFCQRALLRELDASSAALLDSQAGTPATCNAIFVVSGCLLILDAQWLQLAIFAAFSSGFRQSKGVLRQCLRLAFDLVECACDSSPAADWSRAWKLLLFAPRMLLHRPRGGIRLDKAVVLARFQAFLRGEWAPLLDEALSQPLPQSPNFSEPDAEARARRATHLAHLGELSAARQALLADPLAPPTQGTFEALSNAERRPPEPYTPVDPDLAAWDPPVPVVLNRVALLANLRRARKGAAPGPSGLTAEMLRVVLDDADASQSFSDVASQLACARVPDDIVPALGLGRVVALSKPNGGTRGLVIGDFLRRLVARTLAQQYAAPLAEACHPHQYALGSRVGPEALIHEVQARCAADPRLTVVSLDAAAAYDGMSRQTVLRELKEVPEASALLPFVRLWLGRTSTYCWQQGARTRHLQQGEGVEQGDPLSPALFSLGLVQLCGICSLMSDPILVNASLHTWMTSLSWLTRSEPWISSGGLSATSRFTPAVDGFCQRALLRELDASSAALLDSQAGPYAARIFTARPTSPELTLESPLFRALLLRRLRLPLPLTAARCRCRQPHDAFGDHLAACPRSGVLRSRGGPLERAAARVCREAGATVAMHALVRDLNVVPVRQDERRIEVIANGLPLWGGVQLAVDTTLVSPLTAAGMPRRDSGRTAGAALRVAERAKARAYPELASGRRCRLVVLGIEVGGRWSPQAAEFVRLLARSKARAALPAQRAACTAAFVLRWSALLAFAAARTFAASLLSLPLSGTANVDGDMPLLSDVLADERRIEVIANGLPLWGGVQLAVDTTLVSPLTAAGMPRRDSGRTAGAALRVAERAKARAYPELASGRRCRLVVLGIEVGGRWSPQAAEFVRLLARSKARAALPAQRAACTAACVLRWSALLAFAAARTFAASLLSLPLSGTANVDGDMPLLSDVLADSSEQPPLASRMP</sequence>
<gene>
    <name evidence="3" type="ORF">AK812_SmicGene44432</name>
</gene>
<reference evidence="3 4" key="1">
    <citation type="submission" date="2016-02" db="EMBL/GenBank/DDBJ databases">
        <title>Genome analysis of coral dinoflagellate symbionts highlights evolutionary adaptations to a symbiotic lifestyle.</title>
        <authorList>
            <person name="Aranda M."/>
            <person name="Li Y."/>
            <person name="Liew Y.J."/>
            <person name="Baumgarten S."/>
            <person name="Simakov O."/>
            <person name="Wilson M."/>
            <person name="Piel J."/>
            <person name="Ashoor H."/>
            <person name="Bougouffa S."/>
            <person name="Bajic V.B."/>
            <person name="Ryu T."/>
            <person name="Ravasi T."/>
            <person name="Bayer T."/>
            <person name="Micklem G."/>
            <person name="Kim H."/>
            <person name="Bhak J."/>
            <person name="Lajeunesse T.C."/>
            <person name="Voolstra C.R."/>
        </authorList>
    </citation>
    <scope>NUCLEOTIDE SEQUENCE [LARGE SCALE GENOMIC DNA]</scope>
    <source>
        <strain evidence="3 4">CCMP2467</strain>
    </source>
</reference>
<feature type="region of interest" description="Disordered" evidence="1">
    <location>
        <begin position="28"/>
        <end position="54"/>
    </location>
</feature>
<dbReference type="OrthoDB" id="8197512at2759"/>
<keyword evidence="4" id="KW-1185">Reference proteome</keyword>
<feature type="domain" description="Reverse transcriptase" evidence="2">
    <location>
        <begin position="612"/>
        <end position="843"/>
    </location>
</feature>
<name>A0A1Q9BYH4_SYMMI</name>
<dbReference type="PROSITE" id="PS50878">
    <property type="entry name" value="RT_POL"/>
    <property type="match status" value="1"/>
</dbReference>
<evidence type="ECO:0000259" key="2">
    <source>
        <dbReference type="PROSITE" id="PS50878"/>
    </source>
</evidence>
<evidence type="ECO:0000313" key="4">
    <source>
        <dbReference type="Proteomes" id="UP000186817"/>
    </source>
</evidence>
<comment type="caution">
    <text evidence="3">The sequence shown here is derived from an EMBL/GenBank/DDBJ whole genome shotgun (WGS) entry which is preliminary data.</text>
</comment>